<feature type="transmembrane region" description="Helical" evidence="1">
    <location>
        <begin position="175"/>
        <end position="192"/>
    </location>
</feature>
<accession>A0A9X4G3J6</accession>
<keyword evidence="1" id="KW-0812">Transmembrane</keyword>
<feature type="transmembrane region" description="Helical" evidence="1">
    <location>
        <begin position="102"/>
        <end position="122"/>
    </location>
</feature>
<reference evidence="2" key="1">
    <citation type="submission" date="2022-11" db="EMBL/GenBank/DDBJ databases">
        <authorList>
            <person name="Kamali M."/>
            <person name="Peak L."/>
            <person name="Go Y.Y."/>
            <person name="Balasuriya U.B.R."/>
            <person name="Carossino M."/>
        </authorList>
    </citation>
    <scope>NUCLEOTIDE SEQUENCE</scope>
    <source>
        <strain evidence="2">4524</strain>
    </source>
</reference>
<organism evidence="2 3">
    <name type="scientific">Actinobacillus equuli subsp. equuli</name>
    <dbReference type="NCBI Taxonomy" id="202947"/>
    <lineage>
        <taxon>Bacteria</taxon>
        <taxon>Pseudomonadati</taxon>
        <taxon>Pseudomonadota</taxon>
        <taxon>Gammaproteobacteria</taxon>
        <taxon>Pasteurellales</taxon>
        <taxon>Pasteurellaceae</taxon>
        <taxon>Actinobacillus</taxon>
    </lineage>
</organism>
<gene>
    <name evidence="2" type="ORF">OQ257_00430</name>
</gene>
<dbReference type="Proteomes" id="UP001142444">
    <property type="component" value="Unassembled WGS sequence"/>
</dbReference>
<feature type="transmembrane region" description="Helical" evidence="1">
    <location>
        <begin position="204"/>
        <end position="223"/>
    </location>
</feature>
<keyword evidence="3" id="KW-1185">Reference proteome</keyword>
<evidence type="ECO:0000313" key="2">
    <source>
        <dbReference type="EMBL" id="MDE8033640.1"/>
    </source>
</evidence>
<dbReference type="AlphaFoldDB" id="A0A9X4G3J6"/>
<evidence type="ECO:0000313" key="3">
    <source>
        <dbReference type="Proteomes" id="UP001142444"/>
    </source>
</evidence>
<feature type="transmembrane region" description="Helical" evidence="1">
    <location>
        <begin position="6"/>
        <end position="22"/>
    </location>
</feature>
<dbReference type="EMBL" id="JAPHVQ010000001">
    <property type="protein sequence ID" value="MDE8033640.1"/>
    <property type="molecule type" value="Genomic_DNA"/>
</dbReference>
<reference evidence="2" key="2">
    <citation type="journal article" date="2023" name="Pathogens">
        <title>Pathological Features and Genomic Characterization of an Actinobacillus equuli subsp. equuli Bearing Unique Virulence-Associated Genes from an Adult Horse with Pleuropneumonia.</title>
        <authorList>
            <person name="Kamali M."/>
            <person name="Carossino M."/>
            <person name="Del Piero F."/>
            <person name="Peak L."/>
            <person name="Mitchell M.S."/>
            <person name="Willette J."/>
            <person name="Baker R."/>
            <person name="Li F."/>
            <person name="Kenez A."/>
            <person name="Balasuriya U.B.R."/>
            <person name="Go Y.Y."/>
        </authorList>
    </citation>
    <scope>NUCLEOTIDE SEQUENCE</scope>
    <source>
        <strain evidence="2">4524</strain>
    </source>
</reference>
<comment type="caution">
    <text evidence="2">The sequence shown here is derived from an EMBL/GenBank/DDBJ whole genome shotgun (WGS) entry which is preliminary data.</text>
</comment>
<feature type="transmembrane region" description="Helical" evidence="1">
    <location>
        <begin position="70"/>
        <end position="96"/>
    </location>
</feature>
<keyword evidence="1" id="KW-0472">Membrane</keyword>
<proteinExistence type="predicted"/>
<keyword evidence="1" id="KW-1133">Transmembrane helix</keyword>
<evidence type="ECO:0000256" key="1">
    <source>
        <dbReference type="SAM" id="Phobius"/>
    </source>
</evidence>
<dbReference type="RefSeq" id="WP_275216987.1">
    <property type="nucleotide sequence ID" value="NZ_CP103816.1"/>
</dbReference>
<name>A0A9X4G3J6_ACTEU</name>
<feature type="transmembrane region" description="Helical" evidence="1">
    <location>
        <begin position="129"/>
        <end position="150"/>
    </location>
</feature>
<protein>
    <submittedName>
        <fullName evidence="2">Prepilin peptidase</fullName>
    </submittedName>
</protein>
<sequence>MEAVEFNRFFATLVAFLFAFWCKRAIKLFANHINQQVYQEYSSLLSPIHSYDYFSQHSKLQPKQSYLANFFFWAFPLLIFHIPSTTLAFLLMILLFLSVLDYCYYLTDIRYVIAIFVLALVYEPMAAHIETLLGCILFFTCLHYGILWFWKKEAFGIGDSLVISSISPLFNIDDMLKLILLACVSGCIYYFGYQAIMKRTLVKLPFIPFISFSTFVLIIDKIYA</sequence>